<keyword evidence="2" id="KW-1185">Reference proteome</keyword>
<protein>
    <submittedName>
        <fullName evidence="1">Uncharacterized protein</fullName>
    </submittedName>
</protein>
<organism evidence="1 2">
    <name type="scientific">Thermosulfuriphilus ammonigenes</name>
    <dbReference type="NCBI Taxonomy" id="1936021"/>
    <lineage>
        <taxon>Bacteria</taxon>
        <taxon>Pseudomonadati</taxon>
        <taxon>Thermodesulfobacteriota</taxon>
        <taxon>Thermodesulfobacteria</taxon>
        <taxon>Thermodesulfobacteriales</taxon>
        <taxon>Thermodesulfobacteriaceae</taxon>
        <taxon>Thermosulfuriphilus</taxon>
    </lineage>
</organism>
<dbReference type="RefSeq" id="WP_166032303.1">
    <property type="nucleotide sequence ID" value="NZ_CP048877.1"/>
</dbReference>
<accession>A0A6G7PX07</accession>
<gene>
    <name evidence="1" type="ORF">G4V39_07310</name>
</gene>
<evidence type="ECO:0000313" key="1">
    <source>
        <dbReference type="EMBL" id="QIJ72086.1"/>
    </source>
</evidence>
<dbReference type="KEGG" id="tav:G4V39_07310"/>
<reference evidence="1 2" key="1">
    <citation type="submission" date="2020-02" db="EMBL/GenBank/DDBJ databases">
        <title>Genome analysis of Thermosulfuriphilus ammonigenes ST65T, an anaerobic thermophilic chemolithoautotrophic bacterium isolated from a deep-sea hydrothermal vent.</title>
        <authorList>
            <person name="Slobodkina G."/>
            <person name="Allioux M."/>
            <person name="Merkel A."/>
            <person name="Alain K."/>
            <person name="Jebbar M."/>
            <person name="Slobodkin A."/>
        </authorList>
    </citation>
    <scope>NUCLEOTIDE SEQUENCE [LARGE SCALE GENOMIC DNA]</scope>
    <source>
        <strain evidence="1 2">ST65</strain>
    </source>
</reference>
<dbReference type="Proteomes" id="UP000502179">
    <property type="component" value="Chromosome"/>
</dbReference>
<proteinExistence type="predicted"/>
<evidence type="ECO:0000313" key="2">
    <source>
        <dbReference type="Proteomes" id="UP000502179"/>
    </source>
</evidence>
<name>A0A6G7PX07_9BACT</name>
<sequence>MLVKKIGSSEITILPALHGNLEFAWVVGRRLRDLAPEAIAVEFPPTLKDKIIRAVKRLPFLSVVTYENSQGQIVYLLVEPCDPFIEAVRTALEREIPVFFIDRDTEGYPDLRDPVPDPYALGRIGYDGFCWALIERGFERTAEDELREKTMAYHLKELAKDFKKVAFVCGLAHAKAVYGLLNDNLAHPLERLRRQGVRLYSLDRLSAREVLSEPAFIQAAYERARETESRVFLDRLELYDRLLEAGRKRHLRVNKERLSLHSLQVLSQFARNYALVSGRLTPDLYQLLVACRGAAGDDFAWEVFQEATEYPFFPEKDDLVPLRITLDDLDRAGKRIRFFRRLRGRRHLSPVRRPRERVPGEWKRSFTGVNICSFPPEDIVVEGFGRRLRQQALHILSEDRRLVEPFTVSMRDGLDLRETIRNFYQDRLYVYERPTLQGKVGSVVVIFDPDEKTPEAFPWRLTWLGEHDQESDMAFYATPAGEVVVGPGISRCHYGGFMLTYPPQRVYPDIWEDPYFDIARDKPERLLLAAIDYSLEKFIVYIARRPPSERAKSFARRLGRQVVYFPLGQFSPSFLKKIRTFHVLDGHHVRLYAHRYIDH</sequence>
<dbReference type="EMBL" id="CP048877">
    <property type="protein sequence ID" value="QIJ72086.1"/>
    <property type="molecule type" value="Genomic_DNA"/>
</dbReference>
<dbReference type="AlphaFoldDB" id="A0A6G7PX07"/>